<keyword evidence="2 6" id="KW-0645">Protease</keyword>
<dbReference type="AlphaFoldDB" id="A0A4C1XVV0"/>
<protein>
    <submittedName>
        <fullName evidence="6">Thymus-specific serine protease</fullName>
    </submittedName>
</protein>
<sequence length="539" mass="62249">MSTSTGWIYNFIQNEIIPRSYTRRTRVRSRTSRGVREVVPRPTRGARRQREISRVRIKCRTLPASVAENAALRIGGILETELSQLKVEPRIRIEPRWIEQPLDHFNPRDNRLWLMRYFERIDLWKPNGPIYLFIGGEYEAAPKFLQGGIILHLARETNGAMFMAEHRFYGRSLPLETSNVQNLKYLNARQATADLAHLIKTLKRNPKYTNSKVVSIGGSYAGNLSAWLKSRYPNVVDAALSSSAPVMAKKNFYEYLEVVSTDYMKYGTLGCHEFIRKMFKSYDTLLKTPQGINQFKKDEDICITSDMARPENQHLFFYAQASHFMLTVQYGTVEQIRKHCAEIMQPANETTSLKNSEMSRWLYGLMAFDFWNKKEECFDVNFDYLIDEIKSGGTWLTSWAYQKCSEFSFAKSTTSDRQPFTKNIPIETFYKICIECFGPTHDERHIELAVNRTNAYFGGKRPRVKNVIFVNGELDPWHTLGVLEDLGPDVPAVFIPQASHCAEMKPDKPGDSKALITARKYVKNVIKRWIGFHDTAHIL</sequence>
<dbReference type="InterPro" id="IPR008758">
    <property type="entry name" value="Peptidase_S28"/>
</dbReference>
<keyword evidence="7" id="KW-1185">Reference proteome</keyword>
<dbReference type="GO" id="GO:0006508">
    <property type="term" value="P:proteolysis"/>
    <property type="evidence" value="ECO:0007669"/>
    <property type="project" value="UniProtKB-KW"/>
</dbReference>
<accession>A0A4C1XVV0</accession>
<evidence type="ECO:0000256" key="2">
    <source>
        <dbReference type="ARBA" id="ARBA00022670"/>
    </source>
</evidence>
<dbReference type="PANTHER" id="PTHR11010:SF5">
    <property type="entry name" value="RE36938P-RELATED"/>
    <property type="match status" value="1"/>
</dbReference>
<reference evidence="6 7" key="1">
    <citation type="journal article" date="2019" name="Commun. Biol.">
        <title>The bagworm genome reveals a unique fibroin gene that provides high tensile strength.</title>
        <authorList>
            <person name="Kono N."/>
            <person name="Nakamura H."/>
            <person name="Ohtoshi R."/>
            <person name="Tomita M."/>
            <person name="Numata K."/>
            <person name="Arakawa K."/>
        </authorList>
    </citation>
    <scope>NUCLEOTIDE SEQUENCE [LARGE SCALE GENOMIC DNA]</scope>
</reference>
<dbReference type="EMBL" id="BGZK01001000">
    <property type="protein sequence ID" value="GBP68071.1"/>
    <property type="molecule type" value="Genomic_DNA"/>
</dbReference>
<evidence type="ECO:0000256" key="5">
    <source>
        <dbReference type="ARBA" id="ARBA00023180"/>
    </source>
</evidence>
<evidence type="ECO:0000256" key="1">
    <source>
        <dbReference type="ARBA" id="ARBA00011079"/>
    </source>
</evidence>
<dbReference type="Pfam" id="PF05577">
    <property type="entry name" value="Peptidase_S28"/>
    <property type="match status" value="1"/>
</dbReference>
<dbReference type="PANTHER" id="PTHR11010">
    <property type="entry name" value="PROTEASE S28 PRO-X CARBOXYPEPTIDASE-RELATED"/>
    <property type="match status" value="1"/>
</dbReference>
<organism evidence="6 7">
    <name type="scientific">Eumeta variegata</name>
    <name type="common">Bagworm moth</name>
    <name type="synonym">Eumeta japonica</name>
    <dbReference type="NCBI Taxonomy" id="151549"/>
    <lineage>
        <taxon>Eukaryota</taxon>
        <taxon>Metazoa</taxon>
        <taxon>Ecdysozoa</taxon>
        <taxon>Arthropoda</taxon>
        <taxon>Hexapoda</taxon>
        <taxon>Insecta</taxon>
        <taxon>Pterygota</taxon>
        <taxon>Neoptera</taxon>
        <taxon>Endopterygota</taxon>
        <taxon>Lepidoptera</taxon>
        <taxon>Glossata</taxon>
        <taxon>Ditrysia</taxon>
        <taxon>Tineoidea</taxon>
        <taxon>Psychidae</taxon>
        <taxon>Oiketicinae</taxon>
        <taxon>Eumeta</taxon>
    </lineage>
</organism>
<proteinExistence type="inferred from homology"/>
<name>A0A4C1XVV0_EUMVA</name>
<gene>
    <name evidence="6" type="primary">Prss16</name>
    <name evidence="6" type="ORF">EVAR_45359_1</name>
</gene>
<dbReference type="SUPFAM" id="SSF53474">
    <property type="entry name" value="alpha/beta-Hydrolases"/>
    <property type="match status" value="1"/>
</dbReference>
<evidence type="ECO:0000256" key="4">
    <source>
        <dbReference type="ARBA" id="ARBA00022801"/>
    </source>
</evidence>
<keyword evidence="5" id="KW-0325">Glycoprotein</keyword>
<evidence type="ECO:0000313" key="6">
    <source>
        <dbReference type="EMBL" id="GBP68071.1"/>
    </source>
</evidence>
<dbReference type="Proteomes" id="UP000299102">
    <property type="component" value="Unassembled WGS sequence"/>
</dbReference>
<comment type="similarity">
    <text evidence="1">Belongs to the peptidase S28 family.</text>
</comment>
<dbReference type="GO" id="GO:0008239">
    <property type="term" value="F:dipeptidyl-peptidase activity"/>
    <property type="evidence" value="ECO:0007669"/>
    <property type="project" value="TreeGrafter"/>
</dbReference>
<dbReference type="Gene3D" id="1.20.120.980">
    <property type="entry name" value="Serine carboxypeptidase S28, SKS domain"/>
    <property type="match status" value="1"/>
</dbReference>
<dbReference type="InterPro" id="IPR029058">
    <property type="entry name" value="AB_hydrolase_fold"/>
</dbReference>
<dbReference type="OrthoDB" id="1735038at2759"/>
<evidence type="ECO:0000256" key="3">
    <source>
        <dbReference type="ARBA" id="ARBA00022729"/>
    </source>
</evidence>
<keyword evidence="4" id="KW-0378">Hydrolase</keyword>
<dbReference type="GO" id="GO:0070008">
    <property type="term" value="F:serine-type exopeptidase activity"/>
    <property type="evidence" value="ECO:0007669"/>
    <property type="project" value="InterPro"/>
</dbReference>
<comment type="caution">
    <text evidence="6">The sequence shown here is derived from an EMBL/GenBank/DDBJ whole genome shotgun (WGS) entry which is preliminary data.</text>
</comment>
<dbReference type="InterPro" id="IPR042269">
    <property type="entry name" value="Ser_carbopepase_S28_SKS"/>
</dbReference>
<dbReference type="Gene3D" id="3.40.50.1820">
    <property type="entry name" value="alpha/beta hydrolase"/>
    <property type="match status" value="1"/>
</dbReference>
<keyword evidence="3" id="KW-0732">Signal</keyword>
<evidence type="ECO:0000313" key="7">
    <source>
        <dbReference type="Proteomes" id="UP000299102"/>
    </source>
</evidence>